<evidence type="ECO:0000313" key="4">
    <source>
        <dbReference type="Proteomes" id="UP001520654"/>
    </source>
</evidence>
<sequence>MKRIARIVTIAASVAALLSPVAVEAYRAAAHDAAHAVVADGQSEPTDTSWGWGGVPPKLQ</sequence>
<gene>
    <name evidence="3" type="ORF">K7B10_36425</name>
</gene>
<evidence type="ECO:0000313" key="3">
    <source>
        <dbReference type="EMBL" id="MCC0100176.1"/>
    </source>
</evidence>
<keyword evidence="4" id="KW-1185">Reference proteome</keyword>
<dbReference type="Proteomes" id="UP001520654">
    <property type="component" value="Unassembled WGS sequence"/>
</dbReference>
<name>A0ABS8EGC6_9ACTN</name>
<keyword evidence="2" id="KW-0732">Signal</keyword>
<feature type="chain" id="PRO_5046899009" evidence="2">
    <location>
        <begin position="25"/>
        <end position="60"/>
    </location>
</feature>
<organism evidence="3 4">
    <name type="scientific">Streptomyces flavotricini</name>
    <dbReference type="NCBI Taxonomy" id="66888"/>
    <lineage>
        <taxon>Bacteria</taxon>
        <taxon>Bacillati</taxon>
        <taxon>Actinomycetota</taxon>
        <taxon>Actinomycetes</taxon>
        <taxon>Kitasatosporales</taxon>
        <taxon>Streptomycetaceae</taxon>
        <taxon>Streptomyces</taxon>
    </lineage>
</organism>
<protein>
    <submittedName>
        <fullName evidence="3">Uncharacterized protein</fullName>
    </submittedName>
</protein>
<dbReference type="EMBL" id="JAINUL010000001">
    <property type="protein sequence ID" value="MCC0100176.1"/>
    <property type="molecule type" value="Genomic_DNA"/>
</dbReference>
<evidence type="ECO:0000256" key="1">
    <source>
        <dbReference type="SAM" id="MobiDB-lite"/>
    </source>
</evidence>
<feature type="region of interest" description="Disordered" evidence="1">
    <location>
        <begin position="39"/>
        <end position="60"/>
    </location>
</feature>
<feature type="signal peptide" evidence="2">
    <location>
        <begin position="1"/>
        <end position="24"/>
    </location>
</feature>
<accession>A0ABS8EGC6</accession>
<proteinExistence type="predicted"/>
<comment type="caution">
    <text evidence="3">The sequence shown here is derived from an EMBL/GenBank/DDBJ whole genome shotgun (WGS) entry which is preliminary data.</text>
</comment>
<evidence type="ECO:0000256" key="2">
    <source>
        <dbReference type="SAM" id="SignalP"/>
    </source>
</evidence>
<reference evidence="3 4" key="1">
    <citation type="submission" date="2021-08" db="EMBL/GenBank/DDBJ databases">
        <title>Genomic Architecture of Streptomyces flavotricini NGL1 and Streptomyces erythrochromogenes HMS4 With Differential Plant Beneficial attributes and laccase production capabilities.</title>
        <authorList>
            <person name="Salwan R."/>
            <person name="Kaur R."/>
            <person name="Sharma V."/>
        </authorList>
    </citation>
    <scope>NUCLEOTIDE SEQUENCE [LARGE SCALE GENOMIC DNA]</scope>
    <source>
        <strain evidence="3 4">NGL1</strain>
    </source>
</reference>
<dbReference type="RefSeq" id="WP_229343480.1">
    <property type="nucleotide sequence ID" value="NZ_JAINUL010000001.1"/>
</dbReference>